<organism evidence="13 14">
    <name type="scientific">Lachnellula hyalina</name>
    <dbReference type="NCBI Taxonomy" id="1316788"/>
    <lineage>
        <taxon>Eukaryota</taxon>
        <taxon>Fungi</taxon>
        <taxon>Dikarya</taxon>
        <taxon>Ascomycota</taxon>
        <taxon>Pezizomycotina</taxon>
        <taxon>Leotiomycetes</taxon>
        <taxon>Helotiales</taxon>
        <taxon>Lachnaceae</taxon>
        <taxon>Lachnellula</taxon>
    </lineage>
</organism>
<feature type="active site" description="Nucleophile" evidence="9">
    <location>
        <position position="159"/>
    </location>
</feature>
<evidence type="ECO:0000256" key="2">
    <source>
        <dbReference type="ARBA" id="ARBA00010205"/>
    </source>
</evidence>
<keyword evidence="5" id="KW-0378">Hydrolase</keyword>
<evidence type="ECO:0000313" key="13">
    <source>
        <dbReference type="EMBL" id="TVY22537.1"/>
    </source>
</evidence>
<name>A0A8H8TW42_9HELO</name>
<dbReference type="GO" id="GO:0017005">
    <property type="term" value="F:3'-tyrosyl-DNA phosphodiesterase activity"/>
    <property type="evidence" value="ECO:0007669"/>
    <property type="project" value="TreeGrafter"/>
</dbReference>
<keyword evidence="8" id="KW-0539">Nucleus</keyword>
<evidence type="ECO:0000256" key="10">
    <source>
        <dbReference type="PIRSR" id="PIRSR610347-2"/>
    </source>
</evidence>
<gene>
    <name evidence="13" type="ORF">LHYA1_G008740</name>
</gene>
<dbReference type="Pfam" id="PF06087">
    <property type="entry name" value="Tyr-DNA_phospho"/>
    <property type="match status" value="2"/>
</dbReference>
<dbReference type="GO" id="GO:0006281">
    <property type="term" value="P:DNA repair"/>
    <property type="evidence" value="ECO:0007669"/>
    <property type="project" value="UniProtKB-KW"/>
</dbReference>
<accession>A0A8H8TW42</accession>
<comment type="similarity">
    <text evidence="2">Belongs to the tyrosyl-DNA phosphodiesterase family.</text>
</comment>
<evidence type="ECO:0000256" key="11">
    <source>
        <dbReference type="PIRSR" id="PIRSR610347-3"/>
    </source>
</evidence>
<evidence type="ECO:0000256" key="3">
    <source>
        <dbReference type="ARBA" id="ARBA00022722"/>
    </source>
</evidence>
<dbReference type="Gene3D" id="3.30.870.10">
    <property type="entry name" value="Endonuclease Chain A"/>
    <property type="match status" value="3"/>
</dbReference>
<dbReference type="RefSeq" id="XP_031001325.1">
    <property type="nucleotide sequence ID" value="XM_031153659.1"/>
</dbReference>
<dbReference type="InterPro" id="IPR010347">
    <property type="entry name" value="Tdp1"/>
</dbReference>
<evidence type="ECO:0000256" key="9">
    <source>
        <dbReference type="PIRSR" id="PIRSR610347-1"/>
    </source>
</evidence>
<dbReference type="GeneID" id="41988938"/>
<dbReference type="GO" id="GO:0003697">
    <property type="term" value="F:single-stranded DNA binding"/>
    <property type="evidence" value="ECO:0007669"/>
    <property type="project" value="TreeGrafter"/>
</dbReference>
<dbReference type="AlphaFoldDB" id="A0A8H8TW42"/>
<dbReference type="PANTHER" id="PTHR12415:SF0">
    <property type="entry name" value="TYROSYL-DNA PHOSPHODIESTERASE 1"/>
    <property type="match status" value="1"/>
</dbReference>
<proteinExistence type="inferred from homology"/>
<dbReference type="GO" id="GO:0005634">
    <property type="term" value="C:nucleus"/>
    <property type="evidence" value="ECO:0007669"/>
    <property type="project" value="UniProtKB-SubCell"/>
</dbReference>
<evidence type="ECO:0000256" key="12">
    <source>
        <dbReference type="SAM" id="MobiDB-lite"/>
    </source>
</evidence>
<keyword evidence="7" id="KW-0234">DNA repair</keyword>
<dbReference type="CDD" id="cd09123">
    <property type="entry name" value="PLDc_Tdp1_2"/>
    <property type="match status" value="1"/>
</dbReference>
<feature type="active site" description="Proton donor/acceptor" evidence="9">
    <location>
        <position position="365"/>
    </location>
</feature>
<dbReference type="SUPFAM" id="SSF56024">
    <property type="entry name" value="Phospholipase D/nuclease"/>
    <property type="match status" value="2"/>
</dbReference>
<keyword evidence="4" id="KW-0227">DNA damage</keyword>
<dbReference type="Proteomes" id="UP000431533">
    <property type="component" value="Unassembled WGS sequence"/>
</dbReference>
<feature type="region of interest" description="Disordered" evidence="12">
    <location>
        <begin position="1"/>
        <end position="48"/>
    </location>
</feature>
<keyword evidence="3" id="KW-0540">Nuclease</keyword>
<dbReference type="GO" id="GO:0004527">
    <property type="term" value="F:exonuclease activity"/>
    <property type="evidence" value="ECO:0007669"/>
    <property type="project" value="UniProtKB-KW"/>
</dbReference>
<keyword evidence="6" id="KW-0269">Exonuclease</keyword>
<evidence type="ECO:0000256" key="6">
    <source>
        <dbReference type="ARBA" id="ARBA00022839"/>
    </source>
</evidence>
<sequence>MEDAPEKHSRKRQKLNKRDDDFDDESPTDRSHLPRTLYPSVSPPPLRRALQSPQIMKSPFQLTWIQDLPESSNVDAVSLKNILGDPLIAECWEFNYLHDLDFLMDAFDEDVRNLVKVHVIHGFWKHEDTSRQNMKLQASNYPNITLHTAFMPEMFGTHHSKIPNDVTLPESNKIGSGSKFKKDLLNYLKAYDTKRVICKPLIEQLSKYDFSAIRAALVASVPGKQDIETDAETSWGWSGLKNVLSAVPVKTNEPEIVVQISSIATLGATDKWLEKTLFSSLGASKNMISKPKFSVIFPTADEVRRSLNGYRSGSAIHTKIQSAAQAKQLQYLKPIFCHWAGDGAQPTSTSSTSVSDAGRKRAAPHIKTYVRFGDKNMSSIDWMLVTSANLSKQAWGEAMNSAGEIRVCSYEIGVIVWPELYGDDATMIPTFKTDSPPADLKTKNKIVVGARMPYDLPLVPYKRGDVPWCATASYTEPD</sequence>
<dbReference type="GO" id="GO:0003690">
    <property type="term" value="F:double-stranded DNA binding"/>
    <property type="evidence" value="ECO:0007669"/>
    <property type="project" value="TreeGrafter"/>
</dbReference>
<evidence type="ECO:0000256" key="8">
    <source>
        <dbReference type="ARBA" id="ARBA00023242"/>
    </source>
</evidence>
<dbReference type="OrthoDB" id="47785at2759"/>
<feature type="binding site" evidence="10">
    <location>
        <position position="161"/>
    </location>
    <ligand>
        <name>substrate</name>
    </ligand>
</feature>
<feature type="binding site" evidence="10">
    <location>
        <position position="367"/>
    </location>
    <ligand>
        <name>substrate</name>
    </ligand>
</feature>
<protein>
    <submittedName>
        <fullName evidence="13">Putative tyrosyl-DNA phosphodiesterase</fullName>
    </submittedName>
</protein>
<feature type="non-terminal residue" evidence="13">
    <location>
        <position position="1"/>
    </location>
</feature>
<evidence type="ECO:0000256" key="7">
    <source>
        <dbReference type="ARBA" id="ARBA00023204"/>
    </source>
</evidence>
<dbReference type="PANTHER" id="PTHR12415">
    <property type="entry name" value="TYROSYL-DNA PHOSPHODIESTERASE 1"/>
    <property type="match status" value="1"/>
</dbReference>
<comment type="subcellular location">
    <subcellularLocation>
        <location evidence="1">Nucleus</location>
    </subcellularLocation>
</comment>
<reference evidence="13 14" key="1">
    <citation type="submission" date="2018-05" db="EMBL/GenBank/DDBJ databases">
        <title>Genome sequencing and assembly of the regulated plant pathogen Lachnellula willkommii and related sister species for the development of diagnostic species identification markers.</title>
        <authorList>
            <person name="Giroux E."/>
            <person name="Bilodeau G."/>
        </authorList>
    </citation>
    <scope>NUCLEOTIDE SEQUENCE [LARGE SCALE GENOMIC DNA]</scope>
    <source>
        <strain evidence="13 14">CBS 185.66</strain>
    </source>
</reference>
<evidence type="ECO:0000256" key="5">
    <source>
        <dbReference type="ARBA" id="ARBA00022801"/>
    </source>
</evidence>
<comment type="caution">
    <text evidence="13">The sequence shown here is derived from an EMBL/GenBank/DDBJ whole genome shotgun (WGS) entry which is preliminary data.</text>
</comment>
<dbReference type="EMBL" id="QGMH01000257">
    <property type="protein sequence ID" value="TVY22537.1"/>
    <property type="molecule type" value="Genomic_DNA"/>
</dbReference>
<evidence type="ECO:0000313" key="14">
    <source>
        <dbReference type="Proteomes" id="UP000431533"/>
    </source>
</evidence>
<evidence type="ECO:0000256" key="1">
    <source>
        <dbReference type="ARBA" id="ARBA00004123"/>
    </source>
</evidence>
<evidence type="ECO:0000256" key="4">
    <source>
        <dbReference type="ARBA" id="ARBA00022763"/>
    </source>
</evidence>
<keyword evidence="14" id="KW-1185">Reference proteome</keyword>
<feature type="site" description="Interaction with DNA" evidence="11">
    <location>
        <position position="391"/>
    </location>
</feature>